<evidence type="ECO:0000313" key="2">
    <source>
        <dbReference type="EMBL" id="KAF8749477.1"/>
    </source>
</evidence>
<organism evidence="2 3">
    <name type="scientific">Rhizoctonia solani</name>
    <dbReference type="NCBI Taxonomy" id="456999"/>
    <lineage>
        <taxon>Eukaryota</taxon>
        <taxon>Fungi</taxon>
        <taxon>Dikarya</taxon>
        <taxon>Basidiomycota</taxon>
        <taxon>Agaricomycotina</taxon>
        <taxon>Agaricomycetes</taxon>
        <taxon>Cantharellales</taxon>
        <taxon>Ceratobasidiaceae</taxon>
        <taxon>Rhizoctonia</taxon>
    </lineage>
</organism>
<feature type="compositionally biased region" description="Basic and acidic residues" evidence="1">
    <location>
        <begin position="7"/>
        <end position="18"/>
    </location>
</feature>
<sequence>MVRPARTAKERAQREQHMQKPKATLQDLAYVLRLLLEGINQELVERIDAHLVSNPALAQDRRFESLYTGAKRAEIAVRDSETGRRGLSPQPAGLWT</sequence>
<accession>A0A8H7I651</accession>
<evidence type="ECO:0000313" key="3">
    <source>
        <dbReference type="Proteomes" id="UP000614334"/>
    </source>
</evidence>
<name>A0A8H7I651_9AGAM</name>
<dbReference type="AlphaFoldDB" id="A0A8H7I651"/>
<evidence type="ECO:0000256" key="1">
    <source>
        <dbReference type="SAM" id="MobiDB-lite"/>
    </source>
</evidence>
<protein>
    <submittedName>
        <fullName evidence="2">Uncharacterized protein</fullName>
    </submittedName>
</protein>
<proteinExistence type="predicted"/>
<reference evidence="2" key="1">
    <citation type="submission" date="2020-09" db="EMBL/GenBank/DDBJ databases">
        <title>Comparative genome analyses of four rice-infecting Rhizoctonia solani isolates reveal extensive enrichment of homogalacturonan modification genes.</title>
        <authorList>
            <person name="Lee D.-Y."/>
            <person name="Jeon J."/>
            <person name="Kim K.-T."/>
            <person name="Cheong K."/>
            <person name="Song H."/>
            <person name="Choi G."/>
            <person name="Ko J."/>
            <person name="Opiyo S.O."/>
            <person name="Zuo S."/>
            <person name="Madhav S."/>
            <person name="Lee Y.-H."/>
            <person name="Wang G.-L."/>
        </authorList>
    </citation>
    <scope>NUCLEOTIDE SEQUENCE</scope>
    <source>
        <strain evidence="2">AG1-IA B2</strain>
    </source>
</reference>
<comment type="caution">
    <text evidence="2">The sequence shown here is derived from an EMBL/GenBank/DDBJ whole genome shotgun (WGS) entry which is preliminary data.</text>
</comment>
<feature type="region of interest" description="Disordered" evidence="1">
    <location>
        <begin position="1"/>
        <end position="20"/>
    </location>
</feature>
<gene>
    <name evidence="2" type="ORF">RHS01_09988</name>
</gene>
<dbReference type="EMBL" id="JACYCF010000027">
    <property type="protein sequence ID" value="KAF8749477.1"/>
    <property type="molecule type" value="Genomic_DNA"/>
</dbReference>
<dbReference type="Proteomes" id="UP000614334">
    <property type="component" value="Unassembled WGS sequence"/>
</dbReference>